<comment type="caution">
    <text evidence="2">The sequence shown here is derived from an EMBL/GenBank/DDBJ whole genome shotgun (WGS) entry which is preliminary data.</text>
</comment>
<dbReference type="Pfam" id="PF13730">
    <property type="entry name" value="HTH_36"/>
    <property type="match status" value="1"/>
</dbReference>
<protein>
    <recommendedName>
        <fullName evidence="4">Helix-turn-helix domain-containing protein</fullName>
    </recommendedName>
</protein>
<organism evidence="2 3">
    <name type="scientific">Methylobacterium iners</name>
    <dbReference type="NCBI Taxonomy" id="418707"/>
    <lineage>
        <taxon>Bacteria</taxon>
        <taxon>Pseudomonadati</taxon>
        <taxon>Pseudomonadota</taxon>
        <taxon>Alphaproteobacteria</taxon>
        <taxon>Hyphomicrobiales</taxon>
        <taxon>Methylobacteriaceae</taxon>
        <taxon>Methylobacterium</taxon>
    </lineage>
</organism>
<dbReference type="Gene3D" id="1.10.10.10">
    <property type="entry name" value="Winged helix-like DNA-binding domain superfamily/Winged helix DNA-binding domain"/>
    <property type="match status" value="1"/>
</dbReference>
<sequence length="188" mass="20793">MYNNIADFRQTSKNPAHIIISGVFSLEQGCPDENRFPPIEVILAADEPASEPKVIGAASLGRREQRPSMDRAASKPRPPSDDTEPRRSARSIGREKWQWLDGVRADHRRVNPTTFLVAFVVSQHLNAATREAWPSQRRMAELAGVSETTLRACLKTLIQLGHLRQGKKGIRNQNKYALGTAQGGTDAA</sequence>
<reference evidence="2" key="1">
    <citation type="journal article" date="2021" name="Front. Microbiol.">
        <title>Comprehensive Comparative Genomics and Phenotyping of Methylobacterium Species.</title>
        <authorList>
            <person name="Alessa O."/>
            <person name="Ogura Y."/>
            <person name="Fujitani Y."/>
            <person name="Takami H."/>
            <person name="Hayashi T."/>
            <person name="Sahin N."/>
            <person name="Tani A."/>
        </authorList>
    </citation>
    <scope>NUCLEOTIDE SEQUENCE</scope>
    <source>
        <strain evidence="2">DSM 19015</strain>
    </source>
</reference>
<name>A0ABQ4S3F3_9HYPH</name>
<dbReference type="InterPro" id="IPR036388">
    <property type="entry name" value="WH-like_DNA-bd_sf"/>
</dbReference>
<accession>A0ABQ4S3F3</accession>
<proteinExistence type="predicted"/>
<evidence type="ECO:0000256" key="1">
    <source>
        <dbReference type="SAM" id="MobiDB-lite"/>
    </source>
</evidence>
<feature type="region of interest" description="Disordered" evidence="1">
    <location>
        <begin position="56"/>
        <end position="93"/>
    </location>
</feature>
<keyword evidence="3" id="KW-1185">Reference proteome</keyword>
<feature type="compositionally biased region" description="Basic and acidic residues" evidence="1">
    <location>
        <begin position="61"/>
        <end position="93"/>
    </location>
</feature>
<evidence type="ECO:0008006" key="4">
    <source>
        <dbReference type="Google" id="ProtNLM"/>
    </source>
</evidence>
<evidence type="ECO:0000313" key="2">
    <source>
        <dbReference type="EMBL" id="GJD96973.1"/>
    </source>
</evidence>
<gene>
    <name evidence="2" type="ORF">OCOJLMKI_4201</name>
</gene>
<dbReference type="Proteomes" id="UP001055125">
    <property type="component" value="Unassembled WGS sequence"/>
</dbReference>
<evidence type="ECO:0000313" key="3">
    <source>
        <dbReference type="Proteomes" id="UP001055125"/>
    </source>
</evidence>
<dbReference type="EMBL" id="BPQP01000073">
    <property type="protein sequence ID" value="GJD96973.1"/>
    <property type="molecule type" value="Genomic_DNA"/>
</dbReference>
<dbReference type="RefSeq" id="WP_238246061.1">
    <property type="nucleotide sequence ID" value="NZ_BPQP01000073.1"/>
</dbReference>
<reference evidence="2" key="2">
    <citation type="submission" date="2021-08" db="EMBL/GenBank/DDBJ databases">
        <authorList>
            <person name="Tani A."/>
            <person name="Ola A."/>
            <person name="Ogura Y."/>
            <person name="Katsura K."/>
            <person name="Hayashi T."/>
        </authorList>
    </citation>
    <scope>NUCLEOTIDE SEQUENCE</scope>
    <source>
        <strain evidence="2">DSM 19015</strain>
    </source>
</reference>